<evidence type="ECO:0000256" key="1">
    <source>
        <dbReference type="SAM" id="MobiDB-lite"/>
    </source>
</evidence>
<dbReference type="RefSeq" id="WP_349301694.1">
    <property type="nucleotide sequence ID" value="NZ_JBEDNQ010000015.1"/>
</dbReference>
<feature type="region of interest" description="Disordered" evidence="1">
    <location>
        <begin position="121"/>
        <end position="140"/>
    </location>
</feature>
<dbReference type="PANTHER" id="PTHR44086">
    <property type="entry name" value="THIOSULFATE SULFURTRANSFERASE RDL2, MITOCHONDRIAL-RELATED"/>
    <property type="match status" value="1"/>
</dbReference>
<dbReference type="InterPro" id="IPR036873">
    <property type="entry name" value="Rhodanese-like_dom_sf"/>
</dbReference>
<dbReference type="SUPFAM" id="SSF52821">
    <property type="entry name" value="Rhodanese/Cell cycle control phosphatase"/>
    <property type="match status" value="1"/>
</dbReference>
<dbReference type="Proteomes" id="UP001494902">
    <property type="component" value="Unassembled WGS sequence"/>
</dbReference>
<protein>
    <submittedName>
        <fullName evidence="3">Rhodanese-like domain-containing protein</fullName>
    </submittedName>
</protein>
<sequence>MTTVADLLAAARARLDRPDPQRAAGLVAGGAVLVDTRPGWQRAEEGAVPGALLIERNHLEWRLDPTSDARIAQAVDHDVTWVLFCSEGYSSSLAAASLQDLGLHRATDLDGGFRAWAAAGLPVEPGTDGPAAETRPPDLR</sequence>
<dbReference type="PROSITE" id="PS50206">
    <property type="entry name" value="RHODANESE_3"/>
    <property type="match status" value="1"/>
</dbReference>
<dbReference type="EMBL" id="JBEDNQ010000015">
    <property type="protein sequence ID" value="MEQ3554625.1"/>
    <property type="molecule type" value="Genomic_DNA"/>
</dbReference>
<dbReference type="Gene3D" id="3.40.250.10">
    <property type="entry name" value="Rhodanese-like domain"/>
    <property type="match status" value="1"/>
</dbReference>
<comment type="caution">
    <text evidence="3">The sequence shown here is derived from an EMBL/GenBank/DDBJ whole genome shotgun (WGS) entry which is preliminary data.</text>
</comment>
<evidence type="ECO:0000313" key="4">
    <source>
        <dbReference type="Proteomes" id="UP001494902"/>
    </source>
</evidence>
<name>A0ABV1KJJ1_9PSEU</name>
<dbReference type="SMART" id="SM00450">
    <property type="entry name" value="RHOD"/>
    <property type="match status" value="1"/>
</dbReference>
<evidence type="ECO:0000259" key="2">
    <source>
        <dbReference type="PROSITE" id="PS50206"/>
    </source>
</evidence>
<accession>A0ABV1KJJ1</accession>
<reference evidence="3 4" key="1">
    <citation type="submission" date="2024-03" db="EMBL/GenBank/DDBJ databases">
        <title>Draft genome sequence of Pseudonocardia nematodicida JCM 31783.</title>
        <authorList>
            <person name="Butdee W."/>
            <person name="Duangmal K."/>
        </authorList>
    </citation>
    <scope>NUCLEOTIDE SEQUENCE [LARGE SCALE GENOMIC DNA]</scope>
    <source>
        <strain evidence="3 4">JCM 31783</strain>
    </source>
</reference>
<evidence type="ECO:0000313" key="3">
    <source>
        <dbReference type="EMBL" id="MEQ3554625.1"/>
    </source>
</evidence>
<proteinExistence type="predicted"/>
<gene>
    <name evidence="3" type="ORF">WIS52_29515</name>
</gene>
<keyword evidence="4" id="KW-1185">Reference proteome</keyword>
<dbReference type="InterPro" id="IPR001763">
    <property type="entry name" value="Rhodanese-like_dom"/>
</dbReference>
<dbReference type="Pfam" id="PF00581">
    <property type="entry name" value="Rhodanese"/>
    <property type="match status" value="1"/>
</dbReference>
<organism evidence="3 4">
    <name type="scientific">Pseudonocardia nematodicida</name>
    <dbReference type="NCBI Taxonomy" id="1206997"/>
    <lineage>
        <taxon>Bacteria</taxon>
        <taxon>Bacillati</taxon>
        <taxon>Actinomycetota</taxon>
        <taxon>Actinomycetes</taxon>
        <taxon>Pseudonocardiales</taxon>
        <taxon>Pseudonocardiaceae</taxon>
        <taxon>Pseudonocardia</taxon>
    </lineage>
</organism>
<dbReference type="PANTHER" id="PTHR44086:SF10">
    <property type="entry name" value="THIOSULFATE SULFURTRANSFERASE_RHODANESE-LIKE DOMAIN-CONTAINING PROTEIN 3"/>
    <property type="match status" value="1"/>
</dbReference>
<feature type="domain" description="Rhodanese" evidence="2">
    <location>
        <begin position="27"/>
        <end position="125"/>
    </location>
</feature>